<dbReference type="Proteomes" id="UP000018320">
    <property type="component" value="Unassembled WGS sequence"/>
</dbReference>
<feature type="compositionally biased region" description="Low complexity" evidence="1">
    <location>
        <begin position="688"/>
        <end position="701"/>
    </location>
</feature>
<feature type="non-terminal residue" evidence="2">
    <location>
        <position position="1"/>
    </location>
</feature>
<evidence type="ECO:0000313" key="2">
    <source>
        <dbReference type="EMBL" id="ESU39808.1"/>
    </source>
</evidence>
<accession>V6TLE9</accession>
<dbReference type="VEuPathDB" id="GiardiaDB:DHA2_151367"/>
<evidence type="ECO:0000313" key="3">
    <source>
        <dbReference type="Proteomes" id="UP000018320"/>
    </source>
</evidence>
<comment type="caution">
    <text evidence="2">The sequence shown here is derived from an EMBL/GenBank/DDBJ whole genome shotgun (WGS) entry which is preliminary data.</text>
</comment>
<feature type="compositionally biased region" description="Polar residues" evidence="1">
    <location>
        <begin position="456"/>
        <end position="472"/>
    </location>
</feature>
<feature type="region of interest" description="Disordered" evidence="1">
    <location>
        <begin position="495"/>
        <end position="514"/>
    </location>
</feature>
<protein>
    <submittedName>
        <fullName evidence="2">Uncharacterized protein</fullName>
    </submittedName>
</protein>
<dbReference type="AlphaFoldDB" id="V6TLE9"/>
<dbReference type="VEuPathDB" id="GiardiaDB:QR46_2826"/>
<feature type="region of interest" description="Disordered" evidence="1">
    <location>
        <begin position="683"/>
        <end position="704"/>
    </location>
</feature>
<gene>
    <name evidence="2" type="ORF">DHA2_151367</name>
</gene>
<organism evidence="2 3">
    <name type="scientific">Giardia intestinalis</name>
    <name type="common">Giardia lamblia</name>
    <dbReference type="NCBI Taxonomy" id="5741"/>
    <lineage>
        <taxon>Eukaryota</taxon>
        <taxon>Metamonada</taxon>
        <taxon>Diplomonadida</taxon>
        <taxon>Hexamitidae</taxon>
        <taxon>Giardiinae</taxon>
        <taxon>Giardia</taxon>
    </lineage>
</organism>
<feature type="compositionally biased region" description="Basic residues" evidence="1">
    <location>
        <begin position="221"/>
        <end position="230"/>
    </location>
</feature>
<dbReference type="VEuPathDB" id="GiardiaDB:GL50581_1092"/>
<feature type="region of interest" description="Disordered" evidence="1">
    <location>
        <begin position="267"/>
        <end position="286"/>
    </location>
</feature>
<dbReference type="VEuPathDB" id="GiardiaDB:GL50803_0014298"/>
<reference evidence="3" key="1">
    <citation type="submission" date="2012-02" db="EMBL/GenBank/DDBJ databases">
        <title>Genome sequencing of Giardia lamblia Genotypes A2 and B isolates (DH and GS) and comparative analysis with the genomes of Genotypes A1 and E (WB and Pig).</title>
        <authorList>
            <person name="Adam R."/>
            <person name="Dahlstrom E."/>
            <person name="Martens C."/>
            <person name="Bruno D."/>
            <person name="Barbian K."/>
            <person name="Porcella S.F."/>
            <person name="Nash T."/>
        </authorList>
    </citation>
    <scope>NUCLEOTIDE SEQUENCE</scope>
    <source>
        <strain evidence="3">DH</strain>
    </source>
</reference>
<feature type="region of interest" description="Disordered" evidence="1">
    <location>
        <begin position="221"/>
        <end position="244"/>
    </location>
</feature>
<evidence type="ECO:0000256" key="1">
    <source>
        <dbReference type="SAM" id="MobiDB-lite"/>
    </source>
</evidence>
<proteinExistence type="predicted"/>
<reference evidence="2 3" key="2">
    <citation type="journal article" date="2013" name="Genome Biol. Evol.">
        <title>Genome sequencing of Giardia lamblia genotypes A2 and B isolates (DH and GS) and comparative analysis with the genomes of genotypes A1 and E (WB and Pig).</title>
        <authorList>
            <person name="Adam R.D."/>
            <person name="Dahlstrom E.W."/>
            <person name="Martens C.A."/>
            <person name="Bruno D.P."/>
            <person name="Barbian K.D."/>
            <person name="Ricklefs S.M."/>
            <person name="Hernandez M.M."/>
            <person name="Narla N.P."/>
            <person name="Patel R.B."/>
            <person name="Porcella S.F."/>
            <person name="Nash T.E."/>
        </authorList>
    </citation>
    <scope>NUCLEOTIDE SEQUENCE [LARGE SCALE GENOMIC DNA]</scope>
    <source>
        <strain evidence="2 3">DH</strain>
    </source>
</reference>
<name>V6TLE9_GIAIN</name>
<feature type="region of interest" description="Disordered" evidence="1">
    <location>
        <begin position="440"/>
        <end position="479"/>
    </location>
</feature>
<sequence>VPCMDQIRITNPSQFRAALQALLIADQPNIWVSLRQQDNLTLTYMESDRDGFEGLAVRMAEDVCIHAFLLVKSTQFKVGSQAWVHTNIRPSHQCSIVQLCFVGTDSGVTRAAAHRAHHFRGLAAAVGSIAFGLMSDNVFDLSALLDKVTKDKAFHLPTYMTVVPNKGFFTLLGSPQSPFPISLSSFVNTYPSVRVNVDSLSTTSLLADAFKVVNEIRHENHRVREHRRNRIPQLNSSERQPPKLLPQIDQANHNVENKENGQCSSIHSPILAKESPPVPPPRTLENRRTKFNSTLHQPGSHSKGSVVLKTLHKGSAQTLLNTSEETYPSAGSGVQSDQSCTPQATGLKSKEYQITHLNSVLMSDTSYLDNLDLPSSSAMAQSEKVASTLETGAQVSERTPLGAENVVPASFIKDLAHRPVRPRSLLIRRFTQTDNRLKESEDDFGAVRPSKHERSYSSSSLVQVNTPSTHHSLSPGKDQPIAERLTQLEYEDLHASSYSRKQERKPSRSNVTDIRSILSRPSSVANIIPEEVDLMMEKISKIYVASPFLAKKDAVENSEIFISYYLSDIPLSPCLPTSEDSVDAADLFTLEAQPNLKDLEVIASPSVSSSRHSLQKPLPITSYKPALNQLSLDIATFSRSCELNPQLQNALTSLQTAVFDMVSAINHELDPEHKSICIFEERIGGGSHSPTPSKSSSSGSHRNLKKMEDSILTLRDRLIRVAMTLVVNIGTDKGLVYGDVSHMINAVSIYLPRGGLQILRNIILNPLPLDISVLVNEGLSLIEFCNKI</sequence>
<dbReference type="EMBL" id="AHGT01000001">
    <property type="protein sequence ID" value="ESU39808.1"/>
    <property type="molecule type" value="Genomic_DNA"/>
</dbReference>